<evidence type="ECO:0000256" key="1">
    <source>
        <dbReference type="SAM" id="Phobius"/>
    </source>
</evidence>
<keyword evidence="1" id="KW-0472">Membrane</keyword>
<feature type="transmembrane region" description="Helical" evidence="1">
    <location>
        <begin position="106"/>
        <end position="126"/>
    </location>
</feature>
<name>A0A644T373_9ZZZZ</name>
<feature type="transmembrane region" description="Helical" evidence="1">
    <location>
        <begin position="43"/>
        <end position="65"/>
    </location>
</feature>
<sequence>MDKIKARMRQSVIIGGSRRQNPGIRSGARKAKGSIVVSRYAGALLRALLVAWVVSIPSLTLSIVSDDSIQIVALVSFFAAAITFFEYAAVYPGLIEFRDAPPYNRVRFIALFAMVTLLSVTALAQVEPSTLSQFVYVLGAMMARSVDIPYSPVRLLVLILPEDAPAARIEALRTAAGIAYMTALIALGYFVVMIRALGWPKAQGSFNVWVNLPTFEPTAGADVVERLRRDAWFNISLGFLLPFLVPVVIKAVSVAVSPVTLDNPLTMIWVVTAWAFLPASLFMRGIAVGRIAQMIEDKRREAGAAGLLPA</sequence>
<feature type="transmembrane region" description="Helical" evidence="1">
    <location>
        <begin position="268"/>
        <end position="292"/>
    </location>
</feature>
<evidence type="ECO:0000313" key="2">
    <source>
        <dbReference type="EMBL" id="MPL60947.1"/>
    </source>
</evidence>
<reference evidence="2" key="1">
    <citation type="submission" date="2019-08" db="EMBL/GenBank/DDBJ databases">
        <authorList>
            <person name="Kucharzyk K."/>
            <person name="Murdoch R.W."/>
            <person name="Higgins S."/>
            <person name="Loffler F."/>
        </authorList>
    </citation>
    <scope>NUCLEOTIDE SEQUENCE</scope>
</reference>
<organism evidence="2">
    <name type="scientific">bioreactor metagenome</name>
    <dbReference type="NCBI Taxonomy" id="1076179"/>
    <lineage>
        <taxon>unclassified sequences</taxon>
        <taxon>metagenomes</taxon>
        <taxon>ecological metagenomes</taxon>
    </lineage>
</organism>
<dbReference type="EMBL" id="VSSQ01000013">
    <property type="protein sequence ID" value="MPL60947.1"/>
    <property type="molecule type" value="Genomic_DNA"/>
</dbReference>
<comment type="caution">
    <text evidence="2">The sequence shown here is derived from an EMBL/GenBank/DDBJ whole genome shotgun (WGS) entry which is preliminary data.</text>
</comment>
<gene>
    <name evidence="2" type="ORF">SDC9_06512</name>
</gene>
<dbReference type="InterPro" id="IPR000366">
    <property type="entry name" value="GPCR_STE2"/>
</dbReference>
<feature type="transmembrane region" description="Helical" evidence="1">
    <location>
        <begin position="71"/>
        <end position="94"/>
    </location>
</feature>
<feature type="transmembrane region" description="Helical" evidence="1">
    <location>
        <begin position="235"/>
        <end position="256"/>
    </location>
</feature>
<protein>
    <submittedName>
        <fullName evidence="2">Uncharacterized protein</fullName>
    </submittedName>
</protein>
<dbReference type="GO" id="GO:0016020">
    <property type="term" value="C:membrane"/>
    <property type="evidence" value="ECO:0007669"/>
    <property type="project" value="InterPro"/>
</dbReference>
<dbReference type="GO" id="GO:0004932">
    <property type="term" value="F:mating-type factor pheromone receptor activity"/>
    <property type="evidence" value="ECO:0007669"/>
    <property type="project" value="InterPro"/>
</dbReference>
<accession>A0A644T373</accession>
<keyword evidence="1" id="KW-1133">Transmembrane helix</keyword>
<keyword evidence="1" id="KW-0812">Transmembrane</keyword>
<dbReference type="PRINTS" id="PR00250">
    <property type="entry name" value="GPCRSTE2"/>
</dbReference>
<proteinExistence type="predicted"/>
<feature type="transmembrane region" description="Helical" evidence="1">
    <location>
        <begin position="178"/>
        <end position="197"/>
    </location>
</feature>
<dbReference type="AlphaFoldDB" id="A0A644T373"/>